<gene>
    <name evidence="2" type="ORF">BDV30DRAFT_240175</name>
</gene>
<proteinExistence type="predicted"/>
<dbReference type="InterPro" id="IPR027443">
    <property type="entry name" value="IPNS-like_sf"/>
</dbReference>
<organism evidence="2 3">
    <name type="scientific">Aspergillus minisclerotigenes</name>
    <dbReference type="NCBI Taxonomy" id="656917"/>
    <lineage>
        <taxon>Eukaryota</taxon>
        <taxon>Fungi</taxon>
        <taxon>Dikarya</taxon>
        <taxon>Ascomycota</taxon>
        <taxon>Pezizomycotina</taxon>
        <taxon>Eurotiomycetes</taxon>
        <taxon>Eurotiomycetidae</taxon>
        <taxon>Eurotiales</taxon>
        <taxon>Aspergillaceae</taxon>
        <taxon>Aspergillus</taxon>
        <taxon>Aspergillus subgen. Circumdati</taxon>
    </lineage>
</organism>
<dbReference type="AlphaFoldDB" id="A0A5N6IZB7"/>
<feature type="domain" description="Isopenicillin N synthase-like Fe(2+) 2OG dioxygenase" evidence="1">
    <location>
        <begin position="54"/>
        <end position="122"/>
    </location>
</feature>
<reference evidence="2 3" key="1">
    <citation type="submission" date="2019-04" db="EMBL/GenBank/DDBJ databases">
        <title>Fungal friends and foes A comparative genomics study of 23 Aspergillus species from section Flavi.</title>
        <authorList>
            <consortium name="DOE Joint Genome Institute"/>
            <person name="Kjaerbolling I."/>
            <person name="Vesth T.C."/>
            <person name="Frisvad J.C."/>
            <person name="Nybo J.L."/>
            <person name="Theobald S."/>
            <person name="Kildgaard S."/>
            <person name="Petersen T.I."/>
            <person name="Kuo A."/>
            <person name="Sato A."/>
            <person name="Lyhne E.K."/>
            <person name="Kogle M.E."/>
            <person name="Wiebenga A."/>
            <person name="Kun R.S."/>
            <person name="Lubbers R.J."/>
            <person name="Makela M.R."/>
            <person name="Barry K."/>
            <person name="Chovatia M."/>
            <person name="Clum A."/>
            <person name="Daum C."/>
            <person name="Haridas S."/>
            <person name="He G."/>
            <person name="LaButti K."/>
            <person name="Lipzen A."/>
            <person name="Mondo S."/>
            <person name="Pangilinan J."/>
            <person name="Riley R."/>
            <person name="Salamov A."/>
            <person name="Simmons B.A."/>
            <person name="Magnuson J.K."/>
            <person name="Henrissat B."/>
            <person name="Mortensen U.H."/>
            <person name="Larsen T.O."/>
            <person name="De vries R.P."/>
            <person name="Grigoriev I.V."/>
            <person name="Machida M."/>
            <person name="Baker S.E."/>
            <person name="Andersen M.R."/>
        </authorList>
    </citation>
    <scope>NUCLEOTIDE SEQUENCE [LARGE SCALE GENOMIC DNA]</scope>
    <source>
        <strain evidence="2 3">CBS 117635</strain>
    </source>
</reference>
<evidence type="ECO:0000313" key="2">
    <source>
        <dbReference type="EMBL" id="KAB8271695.1"/>
    </source>
</evidence>
<evidence type="ECO:0000259" key="1">
    <source>
        <dbReference type="Pfam" id="PF03171"/>
    </source>
</evidence>
<sequence>MWCPDLARSTARSEATPTDGKVETFLKTHLNDKHRDQLCTSCTTHRSPQDPKAWPGLQVLSPTTGDWEWVHTQEGHGIVNIGDTLRFLSGEWFRSALHRVLPLTDEDAAQPYDRYSTAYFVRAADDAVFIGNDGKRTTADEWFLRKFHSFTQDRSVQRLDSVAFGGIEKSLGVKV</sequence>
<name>A0A5N6IZB7_9EURO</name>
<accession>A0A5N6IZB7</accession>
<dbReference type="EMBL" id="ML732813">
    <property type="protein sequence ID" value="KAB8271695.1"/>
    <property type="molecule type" value="Genomic_DNA"/>
</dbReference>
<dbReference type="InterPro" id="IPR044861">
    <property type="entry name" value="IPNS-like_FE2OG_OXY"/>
</dbReference>
<dbReference type="Gene3D" id="2.60.120.330">
    <property type="entry name" value="B-lactam Antibiotic, Isopenicillin N Synthase, Chain"/>
    <property type="match status" value="1"/>
</dbReference>
<evidence type="ECO:0000313" key="3">
    <source>
        <dbReference type="Proteomes" id="UP000326289"/>
    </source>
</evidence>
<dbReference type="Pfam" id="PF03171">
    <property type="entry name" value="2OG-FeII_Oxy"/>
    <property type="match status" value="1"/>
</dbReference>
<protein>
    <recommendedName>
        <fullName evidence="1">Isopenicillin N synthase-like Fe(2+) 2OG dioxygenase domain-containing protein</fullName>
    </recommendedName>
</protein>
<keyword evidence="3" id="KW-1185">Reference proteome</keyword>
<dbReference type="Proteomes" id="UP000326289">
    <property type="component" value="Unassembled WGS sequence"/>
</dbReference>
<dbReference type="SUPFAM" id="SSF51197">
    <property type="entry name" value="Clavaminate synthase-like"/>
    <property type="match status" value="1"/>
</dbReference>